<gene>
    <name evidence="1" type="ORF">Amon02_000780000</name>
</gene>
<comment type="caution">
    <text evidence="1">The sequence shown here is derived from an EMBL/GenBank/DDBJ whole genome shotgun (WGS) entry which is preliminary data.</text>
</comment>
<evidence type="ECO:0000313" key="1">
    <source>
        <dbReference type="EMBL" id="GME85891.1"/>
    </source>
</evidence>
<dbReference type="EMBL" id="BSXS01006680">
    <property type="protein sequence ID" value="GME85891.1"/>
    <property type="molecule type" value="Genomic_DNA"/>
</dbReference>
<sequence>MDIYVNTMLGLPRTISEDDFDQDMPLELDDENITVHGYRYDRQGDRLSSSGIANAHTKLIFIMKKIVTKLYPIKPLKVEEGTGRPGDLLAHDIVYRLELELQDWMNHLPLELKPGVEPPGQYLKANRLLHISYLHVKIILYRPFIHYISQDITSATNGNGAPPPTMNDLRGIEKAKNCINVARIVVKLAEDMIDKRMLSGSYWFSIYTIFFSVACLVYYVHFAPPVNSQGKVDPEYLDIKKDAEMGKKVLDVLKDSSMAAKRTYNILNALFEQLNRRTAKASTIGHDSHERENESGNAAGNGEQSEAGSGAGAGGSFVTPQMGKSLEHGSSSNSYNSPYGNLQQQQQQQQLQQQEKNHFSSGVNNGVNYIDGIATGINLSMPEIHSTSMGYDQSQSQNQSQQQQMQPQPQQQHLYQQQMQQQQQQFQQQQQQQQQQTQQQQQRLGNRYKPGPMDQLDMKIFGRFLPPYMLHQDSKNEINDSPQPPQPQQLHDQTMTTSSSHSSHYMSTPQPQPQPQPQQQQPQSQQQTPQQQQQQQQQPGSGSYNSGSQGQGQQRQHKRKPIPTPTATPAPTTGPVLSTPIIPTTIPISTIISTTIC</sequence>
<dbReference type="Proteomes" id="UP001165064">
    <property type="component" value="Unassembled WGS sequence"/>
</dbReference>
<name>A0ACB5TCN3_AMBMO</name>
<keyword evidence="2" id="KW-1185">Reference proteome</keyword>
<accession>A0ACB5TCN3</accession>
<protein>
    <submittedName>
        <fullName evidence="1">Unnamed protein product</fullName>
    </submittedName>
</protein>
<organism evidence="1 2">
    <name type="scientific">Ambrosiozyma monospora</name>
    <name type="common">Yeast</name>
    <name type="synonym">Endomycopsis monosporus</name>
    <dbReference type="NCBI Taxonomy" id="43982"/>
    <lineage>
        <taxon>Eukaryota</taxon>
        <taxon>Fungi</taxon>
        <taxon>Dikarya</taxon>
        <taxon>Ascomycota</taxon>
        <taxon>Saccharomycotina</taxon>
        <taxon>Pichiomycetes</taxon>
        <taxon>Pichiales</taxon>
        <taxon>Pichiaceae</taxon>
        <taxon>Ambrosiozyma</taxon>
    </lineage>
</organism>
<evidence type="ECO:0000313" key="2">
    <source>
        <dbReference type="Proteomes" id="UP001165064"/>
    </source>
</evidence>
<proteinExistence type="predicted"/>
<reference evidence="1" key="1">
    <citation type="submission" date="2023-04" db="EMBL/GenBank/DDBJ databases">
        <title>Ambrosiozyma monospora NBRC 10751.</title>
        <authorList>
            <person name="Ichikawa N."/>
            <person name="Sato H."/>
            <person name="Tonouchi N."/>
        </authorList>
    </citation>
    <scope>NUCLEOTIDE SEQUENCE</scope>
    <source>
        <strain evidence="1">NBRC 10751</strain>
    </source>
</reference>